<dbReference type="Proteomes" id="UP001221898">
    <property type="component" value="Unassembled WGS sequence"/>
</dbReference>
<evidence type="ECO:0000313" key="2">
    <source>
        <dbReference type="EMBL" id="KAJ8395108.1"/>
    </source>
</evidence>
<sequence>MCLHCGEARSAPRTFEGKAEAVAHRRSGGPPRNAKPQPEEVCWDMRTLNDALNNLVAQVSTSASYSWRETYRTRQRRVKVFVYGSGERGPLERLSALSESSISLGGSGTGNGPVCANSAWQLASAGASDRDTAFTDTYTSSILHNQLTCL</sequence>
<dbReference type="EMBL" id="JAINUG010000119">
    <property type="protein sequence ID" value="KAJ8395108.1"/>
    <property type="molecule type" value="Genomic_DNA"/>
</dbReference>
<proteinExistence type="predicted"/>
<evidence type="ECO:0000313" key="3">
    <source>
        <dbReference type="Proteomes" id="UP001221898"/>
    </source>
</evidence>
<feature type="region of interest" description="Disordered" evidence="1">
    <location>
        <begin position="14"/>
        <end position="38"/>
    </location>
</feature>
<reference evidence="2" key="1">
    <citation type="journal article" date="2023" name="Science">
        <title>Genome structures resolve the early diversification of teleost fishes.</title>
        <authorList>
            <person name="Parey E."/>
            <person name="Louis A."/>
            <person name="Montfort J."/>
            <person name="Bouchez O."/>
            <person name="Roques C."/>
            <person name="Iampietro C."/>
            <person name="Lluch J."/>
            <person name="Castinel A."/>
            <person name="Donnadieu C."/>
            <person name="Desvignes T."/>
            <person name="Floi Bucao C."/>
            <person name="Jouanno E."/>
            <person name="Wen M."/>
            <person name="Mejri S."/>
            <person name="Dirks R."/>
            <person name="Jansen H."/>
            <person name="Henkel C."/>
            <person name="Chen W.J."/>
            <person name="Zahm M."/>
            <person name="Cabau C."/>
            <person name="Klopp C."/>
            <person name="Thompson A.W."/>
            <person name="Robinson-Rechavi M."/>
            <person name="Braasch I."/>
            <person name="Lecointre G."/>
            <person name="Bobe J."/>
            <person name="Postlethwait J.H."/>
            <person name="Berthelot C."/>
            <person name="Roest Crollius H."/>
            <person name="Guiguen Y."/>
        </authorList>
    </citation>
    <scope>NUCLEOTIDE SEQUENCE</scope>
    <source>
        <strain evidence="2">NC1722</strain>
    </source>
</reference>
<evidence type="ECO:0000256" key="1">
    <source>
        <dbReference type="SAM" id="MobiDB-lite"/>
    </source>
</evidence>
<organism evidence="2 3">
    <name type="scientific">Aldrovandia affinis</name>
    <dbReference type="NCBI Taxonomy" id="143900"/>
    <lineage>
        <taxon>Eukaryota</taxon>
        <taxon>Metazoa</taxon>
        <taxon>Chordata</taxon>
        <taxon>Craniata</taxon>
        <taxon>Vertebrata</taxon>
        <taxon>Euteleostomi</taxon>
        <taxon>Actinopterygii</taxon>
        <taxon>Neopterygii</taxon>
        <taxon>Teleostei</taxon>
        <taxon>Notacanthiformes</taxon>
        <taxon>Halosauridae</taxon>
        <taxon>Aldrovandia</taxon>
    </lineage>
</organism>
<keyword evidence="3" id="KW-1185">Reference proteome</keyword>
<accession>A0AAD7S374</accession>
<gene>
    <name evidence="2" type="ORF">AAFF_G00035640</name>
</gene>
<protein>
    <submittedName>
        <fullName evidence="2">Uncharacterized protein</fullName>
    </submittedName>
</protein>
<name>A0AAD7S374_9TELE</name>
<dbReference type="AlphaFoldDB" id="A0AAD7S374"/>
<comment type="caution">
    <text evidence="2">The sequence shown here is derived from an EMBL/GenBank/DDBJ whole genome shotgun (WGS) entry which is preliminary data.</text>
</comment>